<dbReference type="PANTHER" id="PTHR43393">
    <property type="entry name" value="CYTOKININ RIBOSIDE 5'-MONOPHOSPHATE PHOSPHORIBOHYDROLASE"/>
    <property type="match status" value="1"/>
</dbReference>
<evidence type="ECO:0000256" key="1">
    <source>
        <dbReference type="RuleBase" id="RU363015"/>
    </source>
</evidence>
<comment type="similarity">
    <text evidence="1">Belongs to the LOG family.</text>
</comment>
<evidence type="ECO:0000313" key="3">
    <source>
        <dbReference type="Proteomes" id="UP000664277"/>
    </source>
</evidence>
<dbReference type="GO" id="GO:0009691">
    <property type="term" value="P:cytokinin biosynthetic process"/>
    <property type="evidence" value="ECO:0007669"/>
    <property type="project" value="UniProtKB-UniRule"/>
</dbReference>
<protein>
    <recommendedName>
        <fullName evidence="1">Cytokinin riboside 5'-monophosphate phosphoribohydrolase</fullName>
        <ecNumber evidence="1">3.2.2.n1</ecNumber>
    </recommendedName>
</protein>
<dbReference type="SUPFAM" id="SSF102405">
    <property type="entry name" value="MCP/YpsA-like"/>
    <property type="match status" value="1"/>
</dbReference>
<dbReference type="EMBL" id="JAFLCK010000003">
    <property type="protein sequence ID" value="MBN8659358.1"/>
    <property type="molecule type" value="Genomic_DNA"/>
</dbReference>
<organism evidence="2 3">
    <name type="scientific">Candidatus Obscuribacter phosphatis</name>
    <dbReference type="NCBI Taxonomy" id="1906157"/>
    <lineage>
        <taxon>Bacteria</taxon>
        <taxon>Bacillati</taxon>
        <taxon>Candidatus Melainabacteria</taxon>
        <taxon>Candidatus Obscuribacterales</taxon>
        <taxon>Candidatus Obscuribacteraceae</taxon>
        <taxon>Candidatus Obscuribacter</taxon>
    </lineage>
</organism>
<gene>
    <name evidence="2" type="ORF">J0M35_03270</name>
</gene>
<dbReference type="InterPro" id="IPR031100">
    <property type="entry name" value="LOG_fam"/>
</dbReference>
<accession>A0A8J7PFY5</accession>
<dbReference type="NCBIfam" id="TIGR00730">
    <property type="entry name" value="Rossman fold protein, TIGR00730 family"/>
    <property type="match status" value="1"/>
</dbReference>
<proteinExistence type="inferred from homology"/>
<dbReference type="GO" id="GO:0005829">
    <property type="term" value="C:cytosol"/>
    <property type="evidence" value="ECO:0007669"/>
    <property type="project" value="TreeGrafter"/>
</dbReference>
<keyword evidence="1" id="KW-0378">Hydrolase</keyword>
<sequence>MSEGSNFVLDEMNVKDTWRVFRMMAEMVEGFDELSRIGPAVSIFGTARCKPSDPVYVLAETIARKLSQKGFAVMTGGGPGVMEAGNKGAIAGGGTSVGLNIILPRETGPNPYQTKSLDFRYFFLRKLMFVKYAIAFVILPGGFGSLDELFETVTLIQTKKIKKFPMFLVDSKFWNPMMDWLRNEVVVRGYLEPSELELLTVIDDPDELVDQIVWCENEKCYLNPDGLKGRNKNQET</sequence>
<comment type="caution">
    <text evidence="2">The sequence shown here is derived from an EMBL/GenBank/DDBJ whole genome shotgun (WGS) entry which is preliminary data.</text>
</comment>
<dbReference type="EC" id="3.2.2.n1" evidence="1"/>
<dbReference type="Proteomes" id="UP000664277">
    <property type="component" value="Unassembled WGS sequence"/>
</dbReference>
<dbReference type="PANTHER" id="PTHR43393:SF2">
    <property type="entry name" value="CYTOKININ RIBOSIDE 5'-MONOPHOSPHATE PHOSPHORIBOHYDROLASE"/>
    <property type="match status" value="1"/>
</dbReference>
<dbReference type="InterPro" id="IPR005269">
    <property type="entry name" value="LOG"/>
</dbReference>
<reference evidence="2" key="1">
    <citation type="submission" date="2021-02" db="EMBL/GenBank/DDBJ databases">
        <title>Genome-Resolved Metagenomics of a Microbial Community Performing Photosynthetic Biological Nutrient Removal.</title>
        <authorList>
            <person name="Mcdaniel E.A."/>
        </authorList>
    </citation>
    <scope>NUCLEOTIDE SEQUENCE</scope>
    <source>
        <strain evidence="2">UWPOB_OBS1</strain>
    </source>
</reference>
<dbReference type="AlphaFoldDB" id="A0A8J7PFY5"/>
<dbReference type="Gene3D" id="3.40.50.450">
    <property type="match status" value="1"/>
</dbReference>
<name>A0A8J7PFY5_9BACT</name>
<dbReference type="Pfam" id="PF03641">
    <property type="entry name" value="Lysine_decarbox"/>
    <property type="match status" value="1"/>
</dbReference>
<dbReference type="GO" id="GO:0016787">
    <property type="term" value="F:hydrolase activity"/>
    <property type="evidence" value="ECO:0007669"/>
    <property type="project" value="UniProtKB-KW"/>
</dbReference>
<evidence type="ECO:0000313" key="2">
    <source>
        <dbReference type="EMBL" id="MBN8659358.1"/>
    </source>
</evidence>
<keyword evidence="1" id="KW-0203">Cytokinin biosynthesis</keyword>
<dbReference type="InterPro" id="IPR052341">
    <property type="entry name" value="LOG_family_nucleotidases"/>
</dbReference>